<dbReference type="InterPro" id="IPR013096">
    <property type="entry name" value="Cupin_2"/>
</dbReference>
<organism evidence="3 4">
    <name type="scientific">Rhizobium leguminosarum</name>
    <dbReference type="NCBI Taxonomy" id="384"/>
    <lineage>
        <taxon>Bacteria</taxon>
        <taxon>Pseudomonadati</taxon>
        <taxon>Pseudomonadota</taxon>
        <taxon>Alphaproteobacteria</taxon>
        <taxon>Hyphomicrobiales</taxon>
        <taxon>Rhizobiaceae</taxon>
        <taxon>Rhizobium/Agrobacterium group</taxon>
        <taxon>Rhizobium</taxon>
    </lineage>
</organism>
<evidence type="ECO:0000313" key="3">
    <source>
        <dbReference type="EMBL" id="AUW46818.1"/>
    </source>
</evidence>
<feature type="domain" description="Cupin type-2" evidence="2">
    <location>
        <begin position="2"/>
        <end position="45"/>
    </location>
</feature>
<dbReference type="InterPro" id="IPR014710">
    <property type="entry name" value="RmlC-like_jellyroll"/>
</dbReference>
<protein>
    <recommendedName>
        <fullName evidence="2">Cupin type-2 domain-containing protein</fullName>
    </recommendedName>
</protein>
<dbReference type="AlphaFoldDB" id="A0A2K9ZF18"/>
<proteinExistence type="predicted"/>
<evidence type="ECO:0000256" key="1">
    <source>
        <dbReference type="SAM" id="Phobius"/>
    </source>
</evidence>
<gene>
    <name evidence="3" type="ORF">CUJ84_pRLN2000275</name>
</gene>
<dbReference type="Pfam" id="PF07883">
    <property type="entry name" value="Cupin_2"/>
    <property type="match status" value="1"/>
</dbReference>
<keyword evidence="3" id="KW-0614">Plasmid</keyword>
<keyword evidence="1" id="KW-0472">Membrane</keyword>
<dbReference type="InterPro" id="IPR011051">
    <property type="entry name" value="RmlC_Cupin_sf"/>
</dbReference>
<dbReference type="EMBL" id="CP025014">
    <property type="protein sequence ID" value="AUW46818.1"/>
    <property type="molecule type" value="Genomic_DNA"/>
</dbReference>
<evidence type="ECO:0000313" key="4">
    <source>
        <dbReference type="Proteomes" id="UP000238523"/>
    </source>
</evidence>
<accession>A0A2K9ZF18</accession>
<geneLocation type="plasmid" evidence="4">
    <name>prln2</name>
</geneLocation>
<feature type="transmembrane region" description="Helical" evidence="1">
    <location>
        <begin position="43"/>
        <end position="63"/>
    </location>
</feature>
<keyword evidence="1" id="KW-1133">Transmembrane helix</keyword>
<keyword evidence="1" id="KW-0812">Transmembrane</keyword>
<reference evidence="3 4" key="1">
    <citation type="submission" date="2017-11" db="EMBL/GenBank/DDBJ databases">
        <title>Complete genome of Rhizobium leguminosarum Norway, an ineffective micro-symbiont.</title>
        <authorList>
            <person name="Hoffrichter A."/>
            <person name="Liang J."/>
            <person name="Brachmann A."/>
            <person name="Marin M."/>
        </authorList>
    </citation>
    <scope>NUCLEOTIDE SEQUENCE [LARGE SCALE GENOMIC DNA]</scope>
    <source>
        <strain evidence="3 4">Norway</strain>
        <plasmid evidence="4">Plasmid prln2</plasmid>
    </source>
</reference>
<sequence>MLKGKAHMRIGHEKCEVGPGDLIYIPPNAVHSTSPLGNEPMRALAFAASFLFLPALLPVGVVHQETCSMNLPKWAAITSRILDL</sequence>
<dbReference type="Proteomes" id="UP000238523">
    <property type="component" value="Plasmid pRLN2"/>
</dbReference>
<name>A0A2K9ZF18_RHILE</name>
<evidence type="ECO:0000259" key="2">
    <source>
        <dbReference type="Pfam" id="PF07883"/>
    </source>
</evidence>
<dbReference type="SUPFAM" id="SSF51182">
    <property type="entry name" value="RmlC-like cupins"/>
    <property type="match status" value="1"/>
</dbReference>
<dbReference type="Gene3D" id="2.60.120.10">
    <property type="entry name" value="Jelly Rolls"/>
    <property type="match status" value="1"/>
</dbReference>